<dbReference type="InterPro" id="IPR020846">
    <property type="entry name" value="MFS_dom"/>
</dbReference>
<dbReference type="PROSITE" id="PS50850">
    <property type="entry name" value="MFS"/>
    <property type="match status" value="1"/>
</dbReference>
<dbReference type="InterPro" id="IPR011701">
    <property type="entry name" value="MFS"/>
</dbReference>
<comment type="caution">
    <text evidence="7">The sequence shown here is derived from an EMBL/GenBank/DDBJ whole genome shotgun (WGS) entry which is preliminary data.</text>
</comment>
<evidence type="ECO:0000256" key="5">
    <source>
        <dbReference type="SAM" id="Phobius"/>
    </source>
</evidence>
<keyword evidence="8" id="KW-1185">Reference proteome</keyword>
<feature type="transmembrane region" description="Helical" evidence="5">
    <location>
        <begin position="289"/>
        <end position="313"/>
    </location>
</feature>
<dbReference type="InterPro" id="IPR036259">
    <property type="entry name" value="MFS_trans_sf"/>
</dbReference>
<feature type="transmembrane region" description="Helical" evidence="5">
    <location>
        <begin position="235"/>
        <end position="258"/>
    </location>
</feature>
<feature type="transmembrane region" description="Helical" evidence="5">
    <location>
        <begin position="353"/>
        <end position="372"/>
    </location>
</feature>
<feature type="transmembrane region" description="Helical" evidence="5">
    <location>
        <begin position="21"/>
        <end position="40"/>
    </location>
</feature>
<keyword evidence="3 5" id="KW-1133">Transmembrane helix</keyword>
<feature type="transmembrane region" description="Helical" evidence="5">
    <location>
        <begin position="79"/>
        <end position="97"/>
    </location>
</feature>
<proteinExistence type="predicted"/>
<dbReference type="Gene3D" id="1.20.1250.20">
    <property type="entry name" value="MFS general substrate transporter like domains"/>
    <property type="match status" value="1"/>
</dbReference>
<feature type="transmembrane region" description="Helical" evidence="5">
    <location>
        <begin position="170"/>
        <end position="191"/>
    </location>
</feature>
<gene>
    <name evidence="7" type="ORF">Vqi01_39330</name>
</gene>
<keyword evidence="4 5" id="KW-0472">Membrane</keyword>
<comment type="subcellular location">
    <subcellularLocation>
        <location evidence="1">Cell membrane</location>
        <topology evidence="1">Multi-pass membrane protein</topology>
    </subcellularLocation>
</comment>
<dbReference type="SUPFAM" id="SSF103473">
    <property type="entry name" value="MFS general substrate transporter"/>
    <property type="match status" value="1"/>
</dbReference>
<dbReference type="RefSeq" id="WP_204036277.1">
    <property type="nucleotide sequence ID" value="NZ_BOPC01000054.1"/>
</dbReference>
<evidence type="ECO:0000256" key="4">
    <source>
        <dbReference type="ARBA" id="ARBA00023136"/>
    </source>
</evidence>
<feature type="transmembrane region" description="Helical" evidence="5">
    <location>
        <begin position="46"/>
        <end position="67"/>
    </location>
</feature>
<evidence type="ECO:0000256" key="2">
    <source>
        <dbReference type="ARBA" id="ARBA00022692"/>
    </source>
</evidence>
<evidence type="ECO:0000313" key="7">
    <source>
        <dbReference type="EMBL" id="GIJ28771.1"/>
    </source>
</evidence>
<feature type="transmembrane region" description="Helical" evidence="5">
    <location>
        <begin position="265"/>
        <end position="283"/>
    </location>
</feature>
<organism evidence="7 8">
    <name type="scientific">Micromonospora qiuiae</name>
    <dbReference type="NCBI Taxonomy" id="502268"/>
    <lineage>
        <taxon>Bacteria</taxon>
        <taxon>Bacillati</taxon>
        <taxon>Actinomycetota</taxon>
        <taxon>Actinomycetes</taxon>
        <taxon>Micromonosporales</taxon>
        <taxon>Micromonosporaceae</taxon>
        <taxon>Micromonospora</taxon>
    </lineage>
</organism>
<dbReference type="Pfam" id="PF07690">
    <property type="entry name" value="MFS_1"/>
    <property type="match status" value="1"/>
</dbReference>
<accession>A0ABQ4JEX7</accession>
<dbReference type="PANTHER" id="PTHR23542">
    <property type="match status" value="1"/>
</dbReference>
<reference evidence="7 8" key="1">
    <citation type="submission" date="2021-01" db="EMBL/GenBank/DDBJ databases">
        <title>Whole genome shotgun sequence of Verrucosispora qiuiae NBRC 106684.</title>
        <authorList>
            <person name="Komaki H."/>
            <person name="Tamura T."/>
        </authorList>
    </citation>
    <scope>NUCLEOTIDE SEQUENCE [LARGE SCALE GENOMIC DNA]</scope>
    <source>
        <strain evidence="7 8">NBRC 106684</strain>
    </source>
</reference>
<feature type="transmembrane region" description="Helical" evidence="5">
    <location>
        <begin position="103"/>
        <end position="124"/>
    </location>
</feature>
<evidence type="ECO:0000256" key="3">
    <source>
        <dbReference type="ARBA" id="ARBA00022989"/>
    </source>
</evidence>
<feature type="transmembrane region" description="Helical" evidence="5">
    <location>
        <begin position="203"/>
        <end position="223"/>
    </location>
</feature>
<dbReference type="PANTHER" id="PTHR23542:SF1">
    <property type="entry name" value="MAJOR FACILITATOR SUPERFAMILY (MFS) PROFILE DOMAIN-CONTAINING PROTEIN"/>
    <property type="match status" value="1"/>
</dbReference>
<sequence>MRHYRQVLAVPGLRHTLLSGFLVKLAVIAIPIVFTLQVSVGLGRSLAAAGLVIGVWLAGTMAGSVVAGRAIDRWGLRPVVLVSALAQGAFWSVAALLPYPVLVVAAVLDGLLLVTGSTVVRLAMARAPEPYRPAGFALDTLTTQVSYLIGPALAATLATQISPAAATRALGALLLAGGLVLAATAPNAIIAKPRHRPPRLRPSARLLAILACTVAAGVVASGFEISVVATLRAQGAMATLGLLLAACGAYAIVGSLLAGGTARPVRPWAVTALLGAAAMPLGLVTDWRLLLLAVAPAAMLSAAAFATTAAAASAEAPADAEGQTLGLYGAALSAGNSAGAPIAGLAGSSLGPGWGFTAAGSVALAVGLLASLPLRSRAPLALANASKGIT</sequence>
<evidence type="ECO:0000256" key="1">
    <source>
        <dbReference type="ARBA" id="ARBA00004651"/>
    </source>
</evidence>
<dbReference type="EMBL" id="BOPC01000054">
    <property type="protein sequence ID" value="GIJ28771.1"/>
    <property type="molecule type" value="Genomic_DNA"/>
</dbReference>
<feature type="domain" description="Major facilitator superfamily (MFS) profile" evidence="6">
    <location>
        <begin position="1"/>
        <end position="189"/>
    </location>
</feature>
<evidence type="ECO:0000313" key="8">
    <source>
        <dbReference type="Proteomes" id="UP000653076"/>
    </source>
</evidence>
<protein>
    <recommendedName>
        <fullName evidence="6">Major facilitator superfamily (MFS) profile domain-containing protein</fullName>
    </recommendedName>
</protein>
<dbReference type="Proteomes" id="UP000653076">
    <property type="component" value="Unassembled WGS sequence"/>
</dbReference>
<keyword evidence="2 5" id="KW-0812">Transmembrane</keyword>
<name>A0ABQ4JEX7_9ACTN</name>
<evidence type="ECO:0000259" key="6">
    <source>
        <dbReference type="PROSITE" id="PS50850"/>
    </source>
</evidence>